<dbReference type="NCBIfam" id="TIGR04131">
    <property type="entry name" value="Bac_Flav_CTERM"/>
    <property type="match status" value="1"/>
</dbReference>
<dbReference type="Proteomes" id="UP000029736">
    <property type="component" value="Unassembled WGS sequence"/>
</dbReference>
<name>A0A098SBD8_9BACT</name>
<protein>
    <submittedName>
        <fullName evidence="1">Uncharacterized protein</fullName>
    </submittedName>
</protein>
<dbReference type="InterPro" id="IPR026341">
    <property type="entry name" value="T9SS_type_B"/>
</dbReference>
<accession>A0A098SBD8</accession>
<organism evidence="1 2">
    <name type="scientific">Phaeodactylibacter xiamenensis</name>
    <dbReference type="NCBI Taxonomy" id="1524460"/>
    <lineage>
        <taxon>Bacteria</taxon>
        <taxon>Pseudomonadati</taxon>
        <taxon>Bacteroidota</taxon>
        <taxon>Saprospiria</taxon>
        <taxon>Saprospirales</taxon>
        <taxon>Haliscomenobacteraceae</taxon>
        <taxon>Phaeodactylibacter</taxon>
    </lineage>
</organism>
<evidence type="ECO:0000313" key="1">
    <source>
        <dbReference type="EMBL" id="KGE88983.1"/>
    </source>
</evidence>
<dbReference type="RefSeq" id="WP_044216740.1">
    <property type="nucleotide sequence ID" value="NZ_JPOS01000012.1"/>
</dbReference>
<dbReference type="EMBL" id="JPOS01000012">
    <property type="protein sequence ID" value="KGE88983.1"/>
    <property type="molecule type" value="Genomic_DNA"/>
</dbReference>
<gene>
    <name evidence="1" type="ORF">IX84_04120</name>
</gene>
<comment type="caution">
    <text evidence="1">The sequence shown here is derived from an EMBL/GenBank/DDBJ whole genome shotgun (WGS) entry which is preliminary data.</text>
</comment>
<proteinExistence type="predicted"/>
<sequence length="2238" mass="235093">MIHIGLVNLNRSWLLVLLLAIGCSTSGWSKSLYPWNDASALCEWQATSGSHSLQLPFYGIEEDTISPALPDFVCDAVCPDFQVTWISIDADCGQSNGSATVTPVGLPAGTEFVYNWEGGVSTGPTAENLAPGVYKVTIGISELLEDQALRDCLIETEVVIDTKEGPAVEVGSITAGNCATLSGGVKLDISGGTPPYQISWGDGGSNTLSADGTVSISGLAPGDYTFIVRDAAGCLTSLPVTIPQAQEPISLTATPPSLCSSDDGTITVTMEEGFPPYTIILNDGLEITTNNNPYTFEGLPVGLYTVKVEYGFVCEAEASIELNTPGFECNEGWSVFDPVCPGDPAYLYFDGSGTANETYQVRQVNAGFLLASVPGNEAVFIEVQYGDYEIRRISSADNCFCEFMLSVEPVTLEAQLTVLNGSCEPGNIIPGSITLNAATGGTPPYTLEVTDLDGNPVDASNLNEGSYIATVRDANNCPLSDTVAVEGGALSGGIEEQEVVVCEGDTFQPSFENATNPNLIFSWSPTTGLSDSTIGNPVITPTEDITYVLNITDPNCGSFSDTLVIDFVPGLNLSVDGNAFQFGQDEITITVSSDSDEAIYTWFQNDGTVVDDDGNDTFILAADDLASPYTVVGEVNGCPDTLTFPVLPPPEADYTISVPDVEICEGEEGTLMATIIPDTILIDSIVWNDAQGQTAGQGSGLLISGLSPGSYTYTATAFSPVGITQTNALVTVLPLPGIDAQPDGVLSLCITDQGNLVELTATATGYPDSMIVWTASDGAVLGNGGMVMVQAEAGTSQYVATLSAVCGEVSDTVTIEVDTEPALPALPDTLKLCIGDEAVIELSDYAFPYTWSDCDGQSIPVSGDSIIVSGDVVGETCFRFSASNECGTVEAEVTVYVVPEQVADAQPNDTIQFCIPAPDTCLAATVIGLPNDCIEWTDLSGNLLGTGSELCVTPPQGTSQYIANVPGLDCITADTVTIVVEAMPPPPPDLPDTLTICINQDTLLDLSSYSHPYTWASCDGQVIATNNGEIQISGTQPGEDCYTFSASNICGEVEEQVIVFIIAAPEISAQPDTTIELCAPVTDSLILTATAPGFAQNAIAWFSEDGDALGTGGTLSVLPATGTSHYIASISAACGTATDTVTIVVDDFVPPLPPGLPDTLKICVGNDILIDLSTYGYPYVWSDCQGQEIPVNNNTIEISGNEAGEQCFRFSASNACGAIEEQITVYVVPEQQVDAQPNDTLRFCAPAPDTCLTATVIDLPDDCIEWSDLDGNILGTGGELCVTPGVGLNHYIASVSGLTCVTPDTITVIVDNLPMTPPALPDTLTLCIGQDTVFDLSGYGFPYSWSACDGQLIQENSNEIEINATALGEACYSFNASNACDTVEVDVIVYVVPEPVIDAQPDSTIALCGPVNTAIDIFATADGFADSDITWTSEDGAILGTGTTLSVLPVEGVNQYIASTPQLTCGSASDTVTIVVETLPPPPPVALPDTLKLCVGDEAVIDLSGYGYPYTWSACGGAEIPVANDEIIILGDQAGEFCYEFGASNACGMTSAEVIVYVVPEQTVDAQPDLEIELCAPVATDTCLTATVTALPGDCIEWTDFDGNVLGTGNELCVTPPEGTSYYIAGVPGLGCITSDTVTIVVETLPPPPPVALPDTLKLCVGDEAVIDLSGYGFPYTWSACGGAEIPVANDEIIILGDQAGEFCYEFGASNACGMTSAEVIVYVVPEQTVDVQPDVNVLLCTPVEMDTCLTATVTGLPDECIEWTDLEGTLLGTGGELCVTPPVGISQYIASVPGLDCTISDTVTVMVDTIPPVLPPSLPDTVLMCLNDTLSVTVGDYDYPFVWENENGDTVAINEGLVLVGAEAGTASFIFEATNGCGVVADTLVQVTIDSAAIEIIPSVDTLVVCDSFAIQLNALAPLGQAVVWTDGEGNVIDTAISIEIMPQPGSSIYIANLVELGCVSSDTIVVEYVPEDLMLEINTPSLLICLGDEASLEAALDPEDVAATISWYDEAFVFIGEGEVIGVTPTRAGLVSYFAIAENACAMDTASIEIEVEALDLAIVGGDTSICTGDFATLEVVGCDNCTYEWTPEDRLTNPDAAITDAEPLRPSTFQVIVTGEVCRDTLTTTVDVGTCERCEVDKVFIADAFTPNGDQNNDQVCVQSEVMDQFSEIELMIYNRWGQEVFRSNDMQNLCWDGFFGGEDLPPDVYGYYMRIVCPGEEGEPDQVFTRQGNITLLR</sequence>
<dbReference type="OrthoDB" id="9765926at2"/>
<reference evidence="1 2" key="1">
    <citation type="journal article" date="2014" name="Int. J. Syst. Evol. Microbiol.">
        <title>Phaeodactylibacter xiamenensis gen. nov., sp. nov., a member of the family Saprospiraceae isolated from the marine alga Phaeodactylum tricornutum.</title>
        <authorList>
            <person name="Chen Z.Jr."/>
            <person name="Lei X."/>
            <person name="Lai Q."/>
            <person name="Li Y."/>
            <person name="Zhang B."/>
            <person name="Zhang J."/>
            <person name="Zhang H."/>
            <person name="Yang L."/>
            <person name="Zheng W."/>
            <person name="Tian Y."/>
            <person name="Yu Z."/>
            <person name="Xu H.Jr."/>
            <person name="Zheng T."/>
        </authorList>
    </citation>
    <scope>NUCLEOTIDE SEQUENCE [LARGE SCALE GENOMIC DNA]</scope>
    <source>
        <strain evidence="1 2">KD52</strain>
    </source>
</reference>
<evidence type="ECO:0000313" key="2">
    <source>
        <dbReference type="Proteomes" id="UP000029736"/>
    </source>
</evidence>
<dbReference type="Pfam" id="PF13585">
    <property type="entry name" value="CHU_C"/>
    <property type="match status" value="1"/>
</dbReference>
<keyword evidence="2" id="KW-1185">Reference proteome</keyword>
<dbReference type="STRING" id="1524460.IX84_04120"/>